<dbReference type="InterPro" id="IPR013325">
    <property type="entry name" value="RNA_pol_sigma_r2"/>
</dbReference>
<feature type="domain" description="RNA polymerase sigma factor 70 region 4 type 2" evidence="6">
    <location>
        <begin position="96"/>
        <end position="147"/>
    </location>
</feature>
<comment type="similarity">
    <text evidence="1">Belongs to the sigma-70 factor family. ECF subfamily.</text>
</comment>
<dbReference type="InterPro" id="IPR036388">
    <property type="entry name" value="WH-like_DNA-bd_sf"/>
</dbReference>
<dbReference type="PANTHER" id="PTHR43133:SF25">
    <property type="entry name" value="RNA POLYMERASE SIGMA FACTOR RFAY-RELATED"/>
    <property type="match status" value="1"/>
</dbReference>
<dbReference type="SUPFAM" id="SSF88659">
    <property type="entry name" value="Sigma3 and sigma4 domains of RNA polymerase sigma factors"/>
    <property type="match status" value="1"/>
</dbReference>
<dbReference type="InterPro" id="IPR007627">
    <property type="entry name" value="RNA_pol_sigma70_r2"/>
</dbReference>
<evidence type="ECO:0000256" key="4">
    <source>
        <dbReference type="ARBA" id="ARBA00023163"/>
    </source>
</evidence>
<dbReference type="Pfam" id="PF08281">
    <property type="entry name" value="Sigma70_r4_2"/>
    <property type="match status" value="1"/>
</dbReference>
<evidence type="ECO:0000259" key="5">
    <source>
        <dbReference type="Pfam" id="PF04542"/>
    </source>
</evidence>
<comment type="caution">
    <text evidence="7">The sequence shown here is derived from an EMBL/GenBank/DDBJ whole genome shotgun (WGS) entry which is preliminary data.</text>
</comment>
<evidence type="ECO:0000313" key="8">
    <source>
        <dbReference type="Proteomes" id="UP000824221"/>
    </source>
</evidence>
<dbReference type="InterPro" id="IPR039425">
    <property type="entry name" value="RNA_pol_sigma-70-like"/>
</dbReference>
<evidence type="ECO:0000256" key="3">
    <source>
        <dbReference type="ARBA" id="ARBA00023082"/>
    </source>
</evidence>
<dbReference type="GO" id="GO:0016987">
    <property type="term" value="F:sigma factor activity"/>
    <property type="evidence" value="ECO:0007669"/>
    <property type="project" value="UniProtKB-KW"/>
</dbReference>
<sequence>MKDLEEFYNAHYKGLYAYCVTLTRNRADAEDLAAETMYRAIRHADKFRGDCKVGTWLCSIARNLFLTQEKKRRRPPPLPEPPEELFLNSDKEDVKEILLSMNALEEPYRGVFLLRTVGGAEYGEIAKIYQKSESWARVAYHRARLKIIEKMEESRHE</sequence>
<keyword evidence="3" id="KW-0731">Sigma factor</keyword>
<reference evidence="7" key="1">
    <citation type="journal article" date="2021" name="PeerJ">
        <title>Extensive microbial diversity within the chicken gut microbiome revealed by metagenomics and culture.</title>
        <authorList>
            <person name="Gilroy R."/>
            <person name="Ravi A."/>
            <person name="Getino M."/>
            <person name="Pursley I."/>
            <person name="Horton D.L."/>
            <person name="Alikhan N.F."/>
            <person name="Baker D."/>
            <person name="Gharbi K."/>
            <person name="Hall N."/>
            <person name="Watson M."/>
            <person name="Adriaenssens E.M."/>
            <person name="Foster-Nyarko E."/>
            <person name="Jarju S."/>
            <person name="Secka A."/>
            <person name="Antonio M."/>
            <person name="Oren A."/>
            <person name="Chaudhuri R.R."/>
            <person name="La Ragione R."/>
            <person name="Hildebrand F."/>
            <person name="Pallen M.J."/>
        </authorList>
    </citation>
    <scope>NUCLEOTIDE SEQUENCE</scope>
    <source>
        <strain evidence="7">CHK156-179</strain>
    </source>
</reference>
<dbReference type="AlphaFoldDB" id="A0A9D2KEP3"/>
<protein>
    <submittedName>
        <fullName evidence="7">RNA polymerase sigma factor</fullName>
    </submittedName>
</protein>
<dbReference type="EMBL" id="DXAJ01000033">
    <property type="protein sequence ID" value="HJA02115.1"/>
    <property type="molecule type" value="Genomic_DNA"/>
</dbReference>
<feature type="domain" description="RNA polymerase sigma-70 region 2" evidence="5">
    <location>
        <begin position="7"/>
        <end position="74"/>
    </location>
</feature>
<dbReference type="PANTHER" id="PTHR43133">
    <property type="entry name" value="RNA POLYMERASE ECF-TYPE SIGMA FACTO"/>
    <property type="match status" value="1"/>
</dbReference>
<evidence type="ECO:0000256" key="1">
    <source>
        <dbReference type="ARBA" id="ARBA00010641"/>
    </source>
</evidence>
<dbReference type="GO" id="GO:0003677">
    <property type="term" value="F:DNA binding"/>
    <property type="evidence" value="ECO:0007669"/>
    <property type="project" value="InterPro"/>
</dbReference>
<dbReference type="NCBIfam" id="TIGR02937">
    <property type="entry name" value="sigma70-ECF"/>
    <property type="match status" value="1"/>
</dbReference>
<accession>A0A9D2KEP3</accession>
<dbReference type="Gene3D" id="1.10.1740.10">
    <property type="match status" value="1"/>
</dbReference>
<organism evidence="7 8">
    <name type="scientific">Candidatus Gallimonas gallistercoris</name>
    <dbReference type="NCBI Taxonomy" id="2838602"/>
    <lineage>
        <taxon>Bacteria</taxon>
        <taxon>Bacillati</taxon>
        <taxon>Bacillota</taxon>
        <taxon>Clostridia</taxon>
        <taxon>Candidatus Gallimonas</taxon>
    </lineage>
</organism>
<name>A0A9D2KEP3_9FIRM</name>
<dbReference type="InterPro" id="IPR014284">
    <property type="entry name" value="RNA_pol_sigma-70_dom"/>
</dbReference>
<evidence type="ECO:0000259" key="6">
    <source>
        <dbReference type="Pfam" id="PF08281"/>
    </source>
</evidence>
<reference evidence="7" key="2">
    <citation type="submission" date="2021-04" db="EMBL/GenBank/DDBJ databases">
        <authorList>
            <person name="Gilroy R."/>
        </authorList>
    </citation>
    <scope>NUCLEOTIDE SEQUENCE</scope>
    <source>
        <strain evidence="7">CHK156-179</strain>
    </source>
</reference>
<gene>
    <name evidence="7" type="ORF">H9797_01890</name>
</gene>
<proteinExistence type="inferred from homology"/>
<dbReference type="Gene3D" id="1.10.10.10">
    <property type="entry name" value="Winged helix-like DNA-binding domain superfamily/Winged helix DNA-binding domain"/>
    <property type="match status" value="1"/>
</dbReference>
<dbReference type="SUPFAM" id="SSF88946">
    <property type="entry name" value="Sigma2 domain of RNA polymerase sigma factors"/>
    <property type="match status" value="1"/>
</dbReference>
<keyword evidence="4" id="KW-0804">Transcription</keyword>
<dbReference type="InterPro" id="IPR013324">
    <property type="entry name" value="RNA_pol_sigma_r3/r4-like"/>
</dbReference>
<dbReference type="Proteomes" id="UP000824221">
    <property type="component" value="Unassembled WGS sequence"/>
</dbReference>
<evidence type="ECO:0000313" key="7">
    <source>
        <dbReference type="EMBL" id="HJA02115.1"/>
    </source>
</evidence>
<keyword evidence="2" id="KW-0805">Transcription regulation</keyword>
<dbReference type="GO" id="GO:0006352">
    <property type="term" value="P:DNA-templated transcription initiation"/>
    <property type="evidence" value="ECO:0007669"/>
    <property type="project" value="InterPro"/>
</dbReference>
<dbReference type="InterPro" id="IPR013249">
    <property type="entry name" value="RNA_pol_sigma70_r4_t2"/>
</dbReference>
<evidence type="ECO:0000256" key="2">
    <source>
        <dbReference type="ARBA" id="ARBA00023015"/>
    </source>
</evidence>
<dbReference type="Pfam" id="PF04542">
    <property type="entry name" value="Sigma70_r2"/>
    <property type="match status" value="1"/>
</dbReference>